<accession>A0A4Y8L9G9</accession>
<protein>
    <submittedName>
        <fullName evidence="4">DUF4026 domain-containing protein</fullName>
    </submittedName>
</protein>
<evidence type="ECO:0000259" key="3">
    <source>
        <dbReference type="Pfam" id="PF22789"/>
    </source>
</evidence>
<dbReference type="EMBL" id="SOML01000001">
    <property type="protein sequence ID" value="TFD98698.1"/>
    <property type="molecule type" value="Genomic_DNA"/>
</dbReference>
<proteinExistence type="predicted"/>
<dbReference type="InterPro" id="IPR018756">
    <property type="entry name" value="DUF2314"/>
</dbReference>
<organism evidence="4 5">
    <name type="scientific">Dysgonomonas capnocytophagoides</name>
    <dbReference type="NCBI Taxonomy" id="45254"/>
    <lineage>
        <taxon>Bacteria</taxon>
        <taxon>Pseudomonadati</taxon>
        <taxon>Bacteroidota</taxon>
        <taxon>Bacteroidia</taxon>
        <taxon>Bacteroidales</taxon>
        <taxon>Dysgonomonadaceae</taxon>
        <taxon>Dysgonomonas</taxon>
    </lineage>
</organism>
<evidence type="ECO:0000313" key="5">
    <source>
        <dbReference type="Proteomes" id="UP000297861"/>
    </source>
</evidence>
<reference evidence="4 5" key="1">
    <citation type="submission" date="2019-03" db="EMBL/GenBank/DDBJ databases">
        <title>San Antonio Military Medical Center submission to MRSN (WRAIR), pending publication.</title>
        <authorList>
            <person name="Blyth D.M."/>
            <person name="Mccarthy S.L."/>
            <person name="Schall S.E."/>
            <person name="Stam J.A."/>
            <person name="Ong A.C."/>
            <person name="Mcgann P.T."/>
        </authorList>
    </citation>
    <scope>NUCLEOTIDE SEQUENCE [LARGE SCALE GENOMIC DNA]</scope>
    <source>
        <strain evidence="4 5">MRSN571793</strain>
    </source>
</reference>
<name>A0A4Y8L9G9_9BACT</name>
<sequence length="449" mass="51319">MTNQEKYDLLAEGGQNLSSGMAVIPTHDVNFEPALIEKALISNKHFKLKAFSPIQDFGLGEKAFNAQIEYDENTYSINLYLDLVTNLNLHEYRFGNNVEQELIELATHQKYFVGVSMSFSDDILKSFHLQLKVLNAIVPDASLCVDFMSLKLLSPQWLAMTAKSMIPPSPDYLYTIHAVYNDEPDGTRHYWLHTHGLHRCGSVELEMVDITQYPEEMNTMLNMAAKRLLNGSIAEQERFMIGYDGMGIDLCWLRWEKALKDFADDVIGGFNDRKDDNDIHAEPVGVLYAVQEGNMSSPEIYGATLAENPIYYISNEETYRMSCLAKERFAFYTELFKTHAPKEEKKSFLSKIFGSGKPKESESSWRFLVKLGLHVDNDKSGSEKEHLWYDVLSIEGDKITGRLLNQPYWISGLNEGDIKIYPLELLTDWLIYGPESTYTSDTIYELGYK</sequence>
<feature type="domain" description="DUF4026" evidence="2">
    <location>
        <begin position="19"/>
        <end position="168"/>
    </location>
</feature>
<dbReference type="Pfam" id="PF22789">
    <property type="entry name" value="DUF4026_C"/>
    <property type="match status" value="1"/>
</dbReference>
<feature type="domain" description="DUF2314" evidence="1">
    <location>
        <begin position="366"/>
        <end position="443"/>
    </location>
</feature>
<dbReference type="RefSeq" id="WP_134435228.1">
    <property type="nucleotide sequence ID" value="NZ_SOML01000001.1"/>
</dbReference>
<dbReference type="InterPro" id="IPR025102">
    <property type="entry name" value="DUF4026_N"/>
</dbReference>
<dbReference type="AlphaFoldDB" id="A0A4Y8L9G9"/>
<dbReference type="STRING" id="1121485.GCA_000426485_00972"/>
<gene>
    <name evidence="4" type="ORF">E2605_01020</name>
</gene>
<dbReference type="Pfam" id="PF13218">
    <property type="entry name" value="DUF4026_N"/>
    <property type="match status" value="1"/>
</dbReference>
<dbReference type="InterPro" id="IPR053886">
    <property type="entry name" value="DUF4026_middle"/>
</dbReference>
<evidence type="ECO:0000313" key="4">
    <source>
        <dbReference type="EMBL" id="TFD98698.1"/>
    </source>
</evidence>
<comment type="caution">
    <text evidence="4">The sequence shown here is derived from an EMBL/GenBank/DDBJ whole genome shotgun (WGS) entry which is preliminary data.</text>
</comment>
<dbReference type="Proteomes" id="UP000297861">
    <property type="component" value="Unassembled WGS sequence"/>
</dbReference>
<evidence type="ECO:0000259" key="1">
    <source>
        <dbReference type="Pfam" id="PF10077"/>
    </source>
</evidence>
<evidence type="ECO:0000259" key="2">
    <source>
        <dbReference type="Pfam" id="PF13218"/>
    </source>
</evidence>
<dbReference type="Pfam" id="PF10077">
    <property type="entry name" value="DUF2314"/>
    <property type="match status" value="1"/>
</dbReference>
<dbReference type="OrthoDB" id="1846902at2"/>
<feature type="domain" description="DUF4026" evidence="3">
    <location>
        <begin position="176"/>
        <end position="288"/>
    </location>
</feature>
<keyword evidence="5" id="KW-1185">Reference proteome</keyword>